<sequence>MIDERARSILKTLVERYIAEGSPVGSRALSRWSSLDLSPATIRNVMADLEELRLVTSPHTSAGRVPTPLGYRMFVDSLLTVKPLTQDIQAVLSQHIKQDDPNKVVSNAVDLLSSLSSFAGVITAPKKSASFRQIEFLSLSDRKVLLIIVTPDGDVQNRILITEKKYAQSELTSAANYFNQHFSGLSFREARQRLADELGRISQDISQLMQAAVNAGTESEKNAVDGVLVSGESRLLEVNDLFADMDRLKRMFGMFEQRTELLRLLESSNRAQGVQIFIGGESSLVPMEEMSVISAPYDINGEVVGTLGVIGPTRMAYERLIPIVDITAKLVSSALSDPQ</sequence>
<evidence type="ECO:0000313" key="9">
    <source>
        <dbReference type="Proteomes" id="UP001156664"/>
    </source>
</evidence>
<gene>
    <name evidence="5 8" type="primary">hrcA</name>
    <name evidence="8" type="ORF">GCM10007875_17540</name>
</gene>
<evidence type="ECO:0000259" key="6">
    <source>
        <dbReference type="Pfam" id="PF01628"/>
    </source>
</evidence>
<dbReference type="InterPro" id="IPR036388">
    <property type="entry name" value="WH-like_DNA-bd_sf"/>
</dbReference>
<evidence type="ECO:0000256" key="4">
    <source>
        <dbReference type="ARBA" id="ARBA00023163"/>
    </source>
</evidence>
<keyword evidence="3 5" id="KW-0346">Stress response</keyword>
<name>A0ABQ5YPZ5_9BURK</name>
<comment type="caution">
    <text evidence="8">The sequence shown here is derived from an EMBL/GenBank/DDBJ whole genome shotgun (WGS) entry which is preliminary data.</text>
</comment>
<dbReference type="InterPro" id="IPR005104">
    <property type="entry name" value="WHTH_HrcA_DNA-bd"/>
</dbReference>
<dbReference type="Pfam" id="PF01628">
    <property type="entry name" value="HrcA"/>
    <property type="match status" value="1"/>
</dbReference>
<keyword evidence="1 5" id="KW-0678">Repressor</keyword>
<dbReference type="EMBL" id="BSOJ01000015">
    <property type="protein sequence ID" value="GLR26664.1"/>
    <property type="molecule type" value="Genomic_DNA"/>
</dbReference>
<evidence type="ECO:0000256" key="5">
    <source>
        <dbReference type="HAMAP-Rule" id="MF_00081"/>
    </source>
</evidence>
<evidence type="ECO:0000256" key="2">
    <source>
        <dbReference type="ARBA" id="ARBA00023015"/>
    </source>
</evidence>
<feature type="domain" description="Heat-inducible transcription repressor HrcA C-terminal" evidence="6">
    <location>
        <begin position="103"/>
        <end position="321"/>
    </location>
</feature>
<dbReference type="PANTHER" id="PTHR34824:SF1">
    <property type="entry name" value="HEAT-INDUCIBLE TRANSCRIPTION REPRESSOR HRCA"/>
    <property type="match status" value="1"/>
</dbReference>
<accession>A0ABQ5YPZ5</accession>
<evidence type="ECO:0000313" key="8">
    <source>
        <dbReference type="EMBL" id="GLR26664.1"/>
    </source>
</evidence>
<keyword evidence="4 5" id="KW-0804">Transcription</keyword>
<dbReference type="SUPFAM" id="SSF46785">
    <property type="entry name" value="Winged helix' DNA-binding domain"/>
    <property type="match status" value="1"/>
</dbReference>
<dbReference type="RefSeq" id="WP_284281298.1">
    <property type="nucleotide sequence ID" value="NZ_BSOJ01000015.1"/>
</dbReference>
<dbReference type="InterPro" id="IPR021153">
    <property type="entry name" value="HrcA_C"/>
</dbReference>
<dbReference type="HAMAP" id="MF_00081">
    <property type="entry name" value="HrcA"/>
    <property type="match status" value="1"/>
</dbReference>
<comment type="function">
    <text evidence="5">Negative regulator of class I heat shock genes (grpE-dnaK-dnaJ and groELS operons). Prevents heat-shock induction of these operons.</text>
</comment>
<protein>
    <recommendedName>
        <fullName evidence="5">Heat-inducible transcription repressor HrcA</fullName>
    </recommendedName>
</protein>
<dbReference type="Proteomes" id="UP001156664">
    <property type="component" value="Unassembled WGS sequence"/>
</dbReference>
<dbReference type="InterPro" id="IPR002571">
    <property type="entry name" value="HrcA"/>
</dbReference>
<dbReference type="Gene3D" id="1.10.10.10">
    <property type="entry name" value="Winged helix-like DNA-binding domain superfamily/Winged helix DNA-binding domain"/>
    <property type="match status" value="1"/>
</dbReference>
<evidence type="ECO:0000256" key="3">
    <source>
        <dbReference type="ARBA" id="ARBA00023016"/>
    </source>
</evidence>
<dbReference type="InterPro" id="IPR029016">
    <property type="entry name" value="GAF-like_dom_sf"/>
</dbReference>
<evidence type="ECO:0000259" key="7">
    <source>
        <dbReference type="Pfam" id="PF03444"/>
    </source>
</evidence>
<dbReference type="PIRSF" id="PIRSF005485">
    <property type="entry name" value="HrcA"/>
    <property type="match status" value="1"/>
</dbReference>
<dbReference type="InterPro" id="IPR036390">
    <property type="entry name" value="WH_DNA-bd_sf"/>
</dbReference>
<dbReference type="NCBIfam" id="TIGR00331">
    <property type="entry name" value="hrcA"/>
    <property type="match status" value="1"/>
</dbReference>
<keyword evidence="2 5" id="KW-0805">Transcription regulation</keyword>
<dbReference type="PANTHER" id="PTHR34824">
    <property type="entry name" value="HEAT-INDUCIBLE TRANSCRIPTION REPRESSOR HRCA"/>
    <property type="match status" value="1"/>
</dbReference>
<dbReference type="SUPFAM" id="SSF55781">
    <property type="entry name" value="GAF domain-like"/>
    <property type="match status" value="1"/>
</dbReference>
<dbReference type="Gene3D" id="3.30.450.40">
    <property type="match status" value="1"/>
</dbReference>
<reference evidence="9" key="1">
    <citation type="journal article" date="2019" name="Int. J. Syst. Evol. Microbiol.">
        <title>The Global Catalogue of Microorganisms (GCM) 10K type strain sequencing project: providing services to taxonomists for standard genome sequencing and annotation.</title>
        <authorList>
            <consortium name="The Broad Institute Genomics Platform"/>
            <consortium name="The Broad Institute Genome Sequencing Center for Infectious Disease"/>
            <person name="Wu L."/>
            <person name="Ma J."/>
        </authorList>
    </citation>
    <scope>NUCLEOTIDE SEQUENCE [LARGE SCALE GENOMIC DNA]</scope>
    <source>
        <strain evidence="9">NBRC 105857</strain>
    </source>
</reference>
<dbReference type="Pfam" id="PF03444">
    <property type="entry name" value="WHD_HrcA"/>
    <property type="match status" value="1"/>
</dbReference>
<proteinExistence type="inferred from homology"/>
<organism evidence="8 9">
    <name type="scientific">Limnobacter litoralis</name>
    <dbReference type="NCBI Taxonomy" id="481366"/>
    <lineage>
        <taxon>Bacteria</taxon>
        <taxon>Pseudomonadati</taxon>
        <taxon>Pseudomonadota</taxon>
        <taxon>Betaproteobacteria</taxon>
        <taxon>Burkholderiales</taxon>
        <taxon>Burkholderiaceae</taxon>
        <taxon>Limnobacter</taxon>
    </lineage>
</organism>
<evidence type="ECO:0000256" key="1">
    <source>
        <dbReference type="ARBA" id="ARBA00022491"/>
    </source>
</evidence>
<feature type="domain" description="Winged helix-turn-helix transcription repressor HrcA DNA-binding" evidence="7">
    <location>
        <begin position="6"/>
        <end position="73"/>
    </location>
</feature>
<comment type="similarity">
    <text evidence="5">Belongs to the HrcA family.</text>
</comment>
<keyword evidence="9" id="KW-1185">Reference proteome</keyword>